<feature type="non-terminal residue" evidence="1">
    <location>
        <position position="1"/>
    </location>
</feature>
<name>A0ABD0R0Z9_CIRMR</name>
<dbReference type="AlphaFoldDB" id="A0ABD0R0Z9"/>
<reference evidence="1 2" key="1">
    <citation type="submission" date="2024-05" db="EMBL/GenBank/DDBJ databases">
        <title>Genome sequencing and assembly of Indian major carp, Cirrhinus mrigala (Hamilton, 1822).</title>
        <authorList>
            <person name="Mohindra V."/>
            <person name="Chowdhury L.M."/>
            <person name="Lal K."/>
            <person name="Jena J.K."/>
        </authorList>
    </citation>
    <scope>NUCLEOTIDE SEQUENCE [LARGE SCALE GENOMIC DNA]</scope>
    <source>
        <strain evidence="1">CM1030</strain>
        <tissue evidence="1">Blood</tissue>
    </source>
</reference>
<dbReference type="Proteomes" id="UP001529510">
    <property type="component" value="Unassembled WGS sequence"/>
</dbReference>
<feature type="non-terminal residue" evidence="1">
    <location>
        <position position="75"/>
    </location>
</feature>
<dbReference type="EMBL" id="JAMKFB020000005">
    <property type="protein sequence ID" value="KAL0192084.1"/>
    <property type="molecule type" value="Genomic_DNA"/>
</dbReference>
<protein>
    <submittedName>
        <fullName evidence="1">Uncharacterized protein</fullName>
    </submittedName>
</protein>
<comment type="caution">
    <text evidence="1">The sequence shown here is derived from an EMBL/GenBank/DDBJ whole genome shotgun (WGS) entry which is preliminary data.</text>
</comment>
<organism evidence="1 2">
    <name type="scientific">Cirrhinus mrigala</name>
    <name type="common">Mrigala</name>
    <dbReference type="NCBI Taxonomy" id="683832"/>
    <lineage>
        <taxon>Eukaryota</taxon>
        <taxon>Metazoa</taxon>
        <taxon>Chordata</taxon>
        <taxon>Craniata</taxon>
        <taxon>Vertebrata</taxon>
        <taxon>Euteleostomi</taxon>
        <taxon>Actinopterygii</taxon>
        <taxon>Neopterygii</taxon>
        <taxon>Teleostei</taxon>
        <taxon>Ostariophysi</taxon>
        <taxon>Cypriniformes</taxon>
        <taxon>Cyprinidae</taxon>
        <taxon>Labeoninae</taxon>
        <taxon>Labeonini</taxon>
        <taxon>Cirrhinus</taxon>
    </lineage>
</organism>
<proteinExistence type="predicted"/>
<sequence>LCQMFRLCGTTSWRRTTIAESAGRRVTSCFCWCSALGSSCANSGILATSKPTCRRMKCCRRWCYAVKRPFRSLNK</sequence>
<gene>
    <name evidence="1" type="ORF">M9458_010380</name>
</gene>
<keyword evidence="2" id="KW-1185">Reference proteome</keyword>
<evidence type="ECO:0000313" key="2">
    <source>
        <dbReference type="Proteomes" id="UP001529510"/>
    </source>
</evidence>
<evidence type="ECO:0000313" key="1">
    <source>
        <dbReference type="EMBL" id="KAL0192084.1"/>
    </source>
</evidence>
<accession>A0ABD0R0Z9</accession>